<feature type="compositionally biased region" description="Polar residues" evidence="2">
    <location>
        <begin position="196"/>
        <end position="208"/>
    </location>
</feature>
<dbReference type="SUPFAM" id="SSF48726">
    <property type="entry name" value="Immunoglobulin"/>
    <property type="match status" value="1"/>
</dbReference>
<dbReference type="InterPro" id="IPR036179">
    <property type="entry name" value="Ig-like_dom_sf"/>
</dbReference>
<dbReference type="SMART" id="SM00060">
    <property type="entry name" value="FN3"/>
    <property type="match status" value="2"/>
</dbReference>
<comment type="caution">
    <text evidence="4">The sequence shown here is derived from an EMBL/GenBank/DDBJ whole genome shotgun (WGS) entry which is preliminary data.</text>
</comment>
<dbReference type="EMBL" id="CAJNOI010000003">
    <property type="protein sequence ID" value="CAF0734578.1"/>
    <property type="molecule type" value="Genomic_DNA"/>
</dbReference>
<sequence length="347" mass="38236">MKSYRLELSSSGRCRIATKLNESKSTLIFDEAWDSDTNWKISSPPKLTRDSEKQRVRLADDDRVRIQEFDDFVVVTIPDTERRDAGKYAINVANDSGLCNVPLKVKVIAPPLPPTGPFEISNVSKDRATLSWKPPKDDGDSKVTGYVVERGDTSKGADALIPATQAGKETTFTVPSLLAEHEYDFRVMAINENGTSEPLRSTASTTTKLPFKPASSPGQSDITGMTNNTATLNWKKPTSDGGGGPITSYWIEKREGNIDKWISVNMSSCQSTHFTVPSLVEDHIYEFCVTAENEARKAAPSNTTKPTKVKDPNASTLSEFLKKLKDDEGKTIKLECEVIETPKPDVE</sequence>
<evidence type="ECO:0000313" key="5">
    <source>
        <dbReference type="Proteomes" id="UP000663877"/>
    </source>
</evidence>
<protein>
    <recommendedName>
        <fullName evidence="3">Fibronectin type-III domain-containing protein</fullName>
    </recommendedName>
</protein>
<organism evidence="4 5">
    <name type="scientific">Adineta steineri</name>
    <dbReference type="NCBI Taxonomy" id="433720"/>
    <lineage>
        <taxon>Eukaryota</taxon>
        <taxon>Metazoa</taxon>
        <taxon>Spiralia</taxon>
        <taxon>Gnathifera</taxon>
        <taxon>Rotifera</taxon>
        <taxon>Eurotatoria</taxon>
        <taxon>Bdelloidea</taxon>
        <taxon>Adinetida</taxon>
        <taxon>Adinetidae</taxon>
        <taxon>Adineta</taxon>
    </lineage>
</organism>
<dbReference type="AlphaFoldDB" id="A0A813NEN2"/>
<dbReference type="FunFam" id="2.60.40.10:FF:000056">
    <property type="entry name" value="twitchin isoform X4"/>
    <property type="match status" value="2"/>
</dbReference>
<dbReference type="Proteomes" id="UP000663877">
    <property type="component" value="Unassembled WGS sequence"/>
</dbReference>
<accession>A0A813NEN2</accession>
<evidence type="ECO:0000313" key="4">
    <source>
        <dbReference type="EMBL" id="CAF0734578.1"/>
    </source>
</evidence>
<dbReference type="InterPro" id="IPR013783">
    <property type="entry name" value="Ig-like_fold"/>
</dbReference>
<reference evidence="4" key="1">
    <citation type="submission" date="2021-02" db="EMBL/GenBank/DDBJ databases">
        <authorList>
            <person name="Nowell W R."/>
        </authorList>
    </citation>
    <scope>NUCLEOTIDE SEQUENCE</scope>
</reference>
<dbReference type="Pfam" id="PF00041">
    <property type="entry name" value="fn3"/>
    <property type="match status" value="2"/>
</dbReference>
<gene>
    <name evidence="4" type="ORF">BJG266_LOCUS1440</name>
</gene>
<feature type="region of interest" description="Disordered" evidence="2">
    <location>
        <begin position="196"/>
        <end position="223"/>
    </location>
</feature>
<dbReference type="InterPro" id="IPR036116">
    <property type="entry name" value="FN3_sf"/>
</dbReference>
<dbReference type="CDD" id="cd00063">
    <property type="entry name" value="FN3"/>
    <property type="match status" value="2"/>
</dbReference>
<dbReference type="PROSITE" id="PS50853">
    <property type="entry name" value="FN3"/>
    <property type="match status" value="2"/>
</dbReference>
<dbReference type="PANTHER" id="PTHR14340">
    <property type="entry name" value="MICROFIBRIL-ASSOCIATED GLYCOPROTEIN 3"/>
    <property type="match status" value="1"/>
</dbReference>
<evidence type="ECO:0000256" key="2">
    <source>
        <dbReference type="SAM" id="MobiDB-lite"/>
    </source>
</evidence>
<dbReference type="InterPro" id="IPR003961">
    <property type="entry name" value="FN3_dom"/>
</dbReference>
<dbReference type="PRINTS" id="PR00014">
    <property type="entry name" value="FNTYPEIII"/>
</dbReference>
<dbReference type="PANTHER" id="PTHR14340:SF9">
    <property type="entry name" value="FIBRONECTIN TYPE-III DOMAIN-CONTAINING PROTEIN"/>
    <property type="match status" value="1"/>
</dbReference>
<name>A0A813NEN2_9BILA</name>
<dbReference type="Gene3D" id="2.60.40.10">
    <property type="entry name" value="Immunoglobulins"/>
    <property type="match status" value="3"/>
</dbReference>
<dbReference type="GO" id="GO:0030017">
    <property type="term" value="C:sarcomere"/>
    <property type="evidence" value="ECO:0007669"/>
    <property type="project" value="UniProtKB-ARBA"/>
</dbReference>
<proteinExistence type="predicted"/>
<feature type="domain" description="Fibronectin type-III" evidence="3">
    <location>
        <begin position="216"/>
        <end position="312"/>
    </location>
</feature>
<feature type="domain" description="Fibronectin type-III" evidence="3">
    <location>
        <begin position="113"/>
        <end position="210"/>
    </location>
</feature>
<keyword evidence="1" id="KW-0393">Immunoglobulin domain</keyword>
<evidence type="ECO:0000259" key="3">
    <source>
        <dbReference type="PROSITE" id="PS50853"/>
    </source>
</evidence>
<evidence type="ECO:0000256" key="1">
    <source>
        <dbReference type="ARBA" id="ARBA00023319"/>
    </source>
</evidence>
<dbReference type="SUPFAM" id="SSF49265">
    <property type="entry name" value="Fibronectin type III"/>
    <property type="match status" value="1"/>
</dbReference>